<evidence type="ECO:0000313" key="8">
    <source>
        <dbReference type="EMBL" id="CAB4693514.1"/>
    </source>
</evidence>
<evidence type="ECO:0000256" key="5">
    <source>
        <dbReference type="SAM" id="Phobius"/>
    </source>
</evidence>
<evidence type="ECO:0000313" key="12">
    <source>
        <dbReference type="EMBL" id="CAB4971744.1"/>
    </source>
</evidence>
<reference evidence="10" key="1">
    <citation type="submission" date="2020-05" db="EMBL/GenBank/DDBJ databases">
        <authorList>
            <person name="Chiriac C."/>
            <person name="Salcher M."/>
            <person name="Ghai R."/>
            <person name="Kavagutti S V."/>
        </authorList>
    </citation>
    <scope>NUCLEOTIDE SEQUENCE</scope>
</reference>
<feature type="transmembrane region" description="Helical" evidence="5">
    <location>
        <begin position="41"/>
        <end position="59"/>
    </location>
</feature>
<keyword evidence="2 5" id="KW-0812">Transmembrane</keyword>
<sequence length="390" mass="41491">MDTLERKVLAALFFLFGVEIIAWVPRFPEVKDNLGLSKGQFGTLLSASVIGSVIGLLTVGHMVHRFGSQRILVLSSTTLLVSLIAIVHVSNSWHFLLCNIVYGGSISAFHIAINGQAFHEQEKTKSNLIPRFHGFWAFGALTTAIVSGFLVGKVSLTADIDSVAIICYVLILVLIRKISPDLVAGVKGGEYSPGTLFSSFSVDRIASIGLICVAMAELGTADWSTIFSKEDLHMSPGVAAIPYILFMFAVILGRLGIHRLPSQKDFGGFAQKSVLLGGGFSVGSILIAVRVAETMPTLGFAIYALGTFVAGLASSFLTPAFMIAGIGRSKAPSAVVIGQLGVINTLLIFFCKAIIAWTAQLTSISVALLIPGLLLMCTAFATKILRNIEI</sequence>
<name>A0A6J7BX29_9ZZZZ</name>
<evidence type="ECO:0000313" key="11">
    <source>
        <dbReference type="EMBL" id="CAB4898469.1"/>
    </source>
</evidence>
<dbReference type="InterPro" id="IPR051788">
    <property type="entry name" value="MFS_Transporter"/>
</dbReference>
<dbReference type="EMBL" id="CAEZXT010000016">
    <property type="protein sequence ID" value="CAB4693514.1"/>
    <property type="molecule type" value="Genomic_DNA"/>
</dbReference>
<protein>
    <submittedName>
        <fullName evidence="10">Unannotated protein</fullName>
    </submittedName>
</protein>
<feature type="transmembrane region" description="Helical" evidence="5">
    <location>
        <begin position="269"/>
        <end position="289"/>
    </location>
</feature>
<evidence type="ECO:0000313" key="13">
    <source>
        <dbReference type="EMBL" id="CAB5009183.1"/>
    </source>
</evidence>
<comment type="subcellular location">
    <subcellularLocation>
        <location evidence="1">Membrane</location>
        <topology evidence="1">Multi-pass membrane protein</topology>
    </subcellularLocation>
</comment>
<dbReference type="EMBL" id="CAFBQZ010000013">
    <property type="protein sequence ID" value="CAB5070809.1"/>
    <property type="molecule type" value="Genomic_DNA"/>
</dbReference>
<dbReference type="EMBL" id="CAFAAR010000036">
    <property type="protein sequence ID" value="CAB4802032.1"/>
    <property type="molecule type" value="Genomic_DNA"/>
</dbReference>
<keyword evidence="4 5" id="KW-0472">Membrane</keyword>
<feature type="transmembrane region" description="Helical" evidence="5">
    <location>
        <begin position="336"/>
        <end position="358"/>
    </location>
</feature>
<feature type="transmembrane region" description="Helical" evidence="5">
    <location>
        <begin position="364"/>
        <end position="385"/>
    </location>
</feature>
<organism evidence="10">
    <name type="scientific">freshwater metagenome</name>
    <dbReference type="NCBI Taxonomy" id="449393"/>
    <lineage>
        <taxon>unclassified sequences</taxon>
        <taxon>metagenomes</taxon>
        <taxon>ecological metagenomes</taxon>
    </lineage>
</organism>
<evidence type="ECO:0000313" key="7">
    <source>
        <dbReference type="EMBL" id="CAB4660556.1"/>
    </source>
</evidence>
<dbReference type="InterPro" id="IPR011701">
    <property type="entry name" value="MFS"/>
</dbReference>
<evidence type="ECO:0000256" key="3">
    <source>
        <dbReference type="ARBA" id="ARBA00022989"/>
    </source>
</evidence>
<feature type="transmembrane region" description="Helical" evidence="5">
    <location>
        <begin position="93"/>
        <end position="113"/>
    </location>
</feature>
<dbReference type="InterPro" id="IPR036259">
    <property type="entry name" value="MFS_trans_sf"/>
</dbReference>
<dbReference type="EMBL" id="CAFBOE010000025">
    <property type="protein sequence ID" value="CAB4971744.1"/>
    <property type="molecule type" value="Genomic_DNA"/>
</dbReference>
<evidence type="ECO:0000256" key="2">
    <source>
        <dbReference type="ARBA" id="ARBA00022692"/>
    </source>
</evidence>
<keyword evidence="3 5" id="KW-1133">Transmembrane helix</keyword>
<accession>A0A6J7BX29</accession>
<dbReference type="GO" id="GO:0016020">
    <property type="term" value="C:membrane"/>
    <property type="evidence" value="ECO:0007669"/>
    <property type="project" value="UniProtKB-SubCell"/>
</dbReference>
<proteinExistence type="predicted"/>
<dbReference type="Gene3D" id="1.20.1250.20">
    <property type="entry name" value="MFS general substrate transporter like domains"/>
    <property type="match status" value="1"/>
</dbReference>
<dbReference type="PANTHER" id="PTHR23514">
    <property type="entry name" value="BYPASS OF STOP CODON PROTEIN 6"/>
    <property type="match status" value="1"/>
</dbReference>
<dbReference type="AlphaFoldDB" id="A0A6J7BX29"/>
<dbReference type="EMBL" id="CAFBMI010000034">
    <property type="protein sequence ID" value="CAB4898469.1"/>
    <property type="molecule type" value="Genomic_DNA"/>
</dbReference>
<feature type="transmembrane region" description="Helical" evidence="5">
    <location>
        <begin position="134"/>
        <end position="152"/>
    </location>
</feature>
<evidence type="ECO:0000313" key="9">
    <source>
        <dbReference type="EMBL" id="CAB4802032.1"/>
    </source>
</evidence>
<dbReference type="EMBL" id="CAFBPG010000035">
    <property type="protein sequence ID" value="CAB5009183.1"/>
    <property type="molecule type" value="Genomic_DNA"/>
</dbReference>
<feature type="transmembrane region" description="Helical" evidence="5">
    <location>
        <begin position="71"/>
        <end position="87"/>
    </location>
</feature>
<evidence type="ECO:0000313" key="14">
    <source>
        <dbReference type="EMBL" id="CAB5070809.1"/>
    </source>
</evidence>
<feature type="transmembrane region" description="Helical" evidence="5">
    <location>
        <begin position="158"/>
        <end position="175"/>
    </location>
</feature>
<dbReference type="SUPFAM" id="SSF103473">
    <property type="entry name" value="MFS general substrate transporter"/>
    <property type="match status" value="1"/>
</dbReference>
<dbReference type="Pfam" id="PF07690">
    <property type="entry name" value="MFS_1"/>
    <property type="match status" value="1"/>
</dbReference>
<dbReference type="EMBL" id="CAEZWS010000014">
    <property type="protein sequence ID" value="CAB4660556.1"/>
    <property type="molecule type" value="Genomic_DNA"/>
</dbReference>
<dbReference type="EMBL" id="CAEZUA010000056">
    <property type="protein sequence ID" value="CAB4591709.1"/>
    <property type="molecule type" value="Genomic_DNA"/>
</dbReference>
<evidence type="ECO:0000313" key="6">
    <source>
        <dbReference type="EMBL" id="CAB4591709.1"/>
    </source>
</evidence>
<feature type="transmembrane region" description="Helical" evidence="5">
    <location>
        <begin position="301"/>
        <end position="324"/>
    </location>
</feature>
<gene>
    <name evidence="6" type="ORF">UFOPK1773_00872</name>
    <name evidence="7" type="ORF">UFOPK2288_00419</name>
    <name evidence="8" type="ORF">UFOPK2589_00418</name>
    <name evidence="9" type="ORF">UFOPK3056_00557</name>
    <name evidence="10" type="ORF">UFOPK3287_00533</name>
    <name evidence="11" type="ORF">UFOPK3558_00554</name>
    <name evidence="12" type="ORF">UFOPK3916_00465</name>
    <name evidence="13" type="ORF">UFOPK4074_00553</name>
    <name evidence="14" type="ORF">UFOPK4372_00334</name>
</gene>
<dbReference type="EMBL" id="CAFBJH010000023">
    <property type="protein sequence ID" value="CAB4849401.1"/>
    <property type="molecule type" value="Genomic_DNA"/>
</dbReference>
<evidence type="ECO:0000256" key="1">
    <source>
        <dbReference type="ARBA" id="ARBA00004141"/>
    </source>
</evidence>
<dbReference type="PANTHER" id="PTHR23514:SF13">
    <property type="entry name" value="INNER MEMBRANE PROTEIN YBJJ"/>
    <property type="match status" value="1"/>
</dbReference>
<evidence type="ECO:0000313" key="10">
    <source>
        <dbReference type="EMBL" id="CAB4849401.1"/>
    </source>
</evidence>
<evidence type="ECO:0000256" key="4">
    <source>
        <dbReference type="ARBA" id="ARBA00023136"/>
    </source>
</evidence>
<feature type="transmembrane region" description="Helical" evidence="5">
    <location>
        <begin position="236"/>
        <end position="257"/>
    </location>
</feature>
<dbReference type="GO" id="GO:0022857">
    <property type="term" value="F:transmembrane transporter activity"/>
    <property type="evidence" value="ECO:0007669"/>
    <property type="project" value="InterPro"/>
</dbReference>